<dbReference type="RefSeq" id="WP_016454919.1">
    <property type="nucleotide sequence ID" value="NZ_KE150269.1"/>
</dbReference>
<evidence type="ECO:0000313" key="1">
    <source>
        <dbReference type="EMBL" id="EPD34023.1"/>
    </source>
</evidence>
<evidence type="ECO:0008006" key="3">
    <source>
        <dbReference type="Google" id="ProtNLM"/>
    </source>
</evidence>
<comment type="caution">
    <text evidence="1">The sequence shown here is derived from an EMBL/GenBank/DDBJ whole genome shotgun (WGS) entry which is preliminary data.</text>
</comment>
<dbReference type="HOGENOM" id="CLU_060965_1_0_11"/>
<dbReference type="EMBL" id="AGZR01000001">
    <property type="protein sequence ID" value="EPD34023.1"/>
    <property type="molecule type" value="Genomic_DNA"/>
</dbReference>
<protein>
    <recommendedName>
        <fullName evidence="3">CobQ/CobB/MinD/ParA nucleotide binding domain-containing protein</fullName>
    </recommendedName>
</protein>
<name>S2W2M5_9ACTN</name>
<dbReference type="OrthoDB" id="5243870at2"/>
<accession>S2W2M5</accession>
<evidence type="ECO:0000313" key="2">
    <source>
        <dbReference type="Proteomes" id="UP000014417"/>
    </source>
</evidence>
<proteinExistence type="predicted"/>
<gene>
    <name evidence="1" type="ORF">HMPREF9306_00057</name>
</gene>
<keyword evidence="2" id="KW-1185">Reference proteome</keyword>
<reference evidence="1 2" key="1">
    <citation type="submission" date="2013-04" db="EMBL/GenBank/DDBJ databases">
        <title>The Genome Sequence of Propionimicrobium lymphophilum ACS-093-V-SCH5.</title>
        <authorList>
            <consortium name="The Broad Institute Genomics Platform"/>
            <person name="Earl A."/>
            <person name="Ward D."/>
            <person name="Feldgarden M."/>
            <person name="Gevers D."/>
            <person name="Saerens B."/>
            <person name="Vaneechoutte M."/>
            <person name="Walker B."/>
            <person name="Young S."/>
            <person name="Zeng Q."/>
            <person name="Gargeya S."/>
            <person name="Fitzgerald M."/>
            <person name="Haas B."/>
            <person name="Abouelleil A."/>
            <person name="Allen A.W."/>
            <person name="Alvarado L."/>
            <person name="Arachchi H.M."/>
            <person name="Berlin A.M."/>
            <person name="Chapman S.B."/>
            <person name="Gainer-Dewar J."/>
            <person name="Goldberg J."/>
            <person name="Griggs A."/>
            <person name="Gujja S."/>
            <person name="Hansen M."/>
            <person name="Howarth C."/>
            <person name="Imamovic A."/>
            <person name="Ireland A."/>
            <person name="Larimer J."/>
            <person name="McCowan C."/>
            <person name="Murphy C."/>
            <person name="Pearson M."/>
            <person name="Poon T.W."/>
            <person name="Priest M."/>
            <person name="Roberts A."/>
            <person name="Saif S."/>
            <person name="Shea T."/>
            <person name="Sisk P."/>
            <person name="Sykes S."/>
            <person name="Wortman J."/>
            <person name="Nusbaum C."/>
            <person name="Birren B."/>
        </authorList>
    </citation>
    <scope>NUCLEOTIDE SEQUENCE [LARGE SCALE GENOMIC DNA]</scope>
    <source>
        <strain evidence="1 2">ACS-093-V-SCH5</strain>
    </source>
</reference>
<dbReference type="Gene3D" id="3.40.50.300">
    <property type="entry name" value="P-loop containing nucleotide triphosphate hydrolases"/>
    <property type="match status" value="1"/>
</dbReference>
<dbReference type="AlphaFoldDB" id="S2W2M5"/>
<dbReference type="SUPFAM" id="SSF52540">
    <property type="entry name" value="P-loop containing nucleoside triphosphate hydrolases"/>
    <property type="match status" value="1"/>
</dbReference>
<dbReference type="InterPro" id="IPR027417">
    <property type="entry name" value="P-loop_NTPase"/>
</dbReference>
<sequence>MSVYVFCSAGGSPGVTTTALGLALSWPRPVMVIDADPHPSQSVLAGLLAGRTEPSTDLGDFAEAVRSGEISADLLSAIAIPLPGVTHASFVPGFRNPKAPALFSSALPALISQAERLSDSGTDIFFDLGRLDVTNSSAQIFAAADACYLVTRSNLPSLACAKLWLPTLQSLYDSAAGELGIILIGAGRPYSGREISAQFDLPVAGDVVWVPSVAARLSDQAPKAAVLGQRNYRRSLQLLVEKLFEVSALTIRPEQMEVR</sequence>
<dbReference type="STRING" id="883161.HMPREF9306_00057"/>
<dbReference type="Proteomes" id="UP000014417">
    <property type="component" value="Unassembled WGS sequence"/>
</dbReference>
<organism evidence="1 2">
    <name type="scientific">Propionimicrobium lymphophilum ACS-093-V-SCH5</name>
    <dbReference type="NCBI Taxonomy" id="883161"/>
    <lineage>
        <taxon>Bacteria</taxon>
        <taxon>Bacillati</taxon>
        <taxon>Actinomycetota</taxon>
        <taxon>Actinomycetes</taxon>
        <taxon>Propionibacteriales</taxon>
        <taxon>Propionibacteriaceae</taxon>
        <taxon>Propionimicrobium</taxon>
    </lineage>
</organism>